<protein>
    <recommendedName>
        <fullName evidence="4">AAA+ ATPase domain-containing protein</fullName>
    </recommendedName>
</protein>
<keyword evidence="3" id="KW-1185">Reference proteome</keyword>
<evidence type="ECO:0000256" key="1">
    <source>
        <dbReference type="SAM" id="SignalP"/>
    </source>
</evidence>
<organism evidence="2 3">
    <name type="scientific">Effrenium voratum</name>
    <dbReference type="NCBI Taxonomy" id="2562239"/>
    <lineage>
        <taxon>Eukaryota</taxon>
        <taxon>Sar</taxon>
        <taxon>Alveolata</taxon>
        <taxon>Dinophyceae</taxon>
        <taxon>Suessiales</taxon>
        <taxon>Symbiodiniaceae</taxon>
        <taxon>Effrenium</taxon>
    </lineage>
</organism>
<accession>A0AA36JSC3</accession>
<reference evidence="2" key="1">
    <citation type="submission" date="2023-08" db="EMBL/GenBank/DDBJ databases">
        <authorList>
            <person name="Chen Y."/>
            <person name="Shah S."/>
            <person name="Dougan E. K."/>
            <person name="Thang M."/>
            <person name="Chan C."/>
        </authorList>
    </citation>
    <scope>NUCLEOTIDE SEQUENCE</scope>
</reference>
<evidence type="ECO:0008006" key="4">
    <source>
        <dbReference type="Google" id="ProtNLM"/>
    </source>
</evidence>
<evidence type="ECO:0000313" key="3">
    <source>
        <dbReference type="Proteomes" id="UP001178507"/>
    </source>
</evidence>
<dbReference type="AlphaFoldDB" id="A0AA36JSC3"/>
<feature type="non-terminal residue" evidence="2">
    <location>
        <position position="434"/>
    </location>
</feature>
<gene>
    <name evidence="2" type="ORF">EVOR1521_LOCUS31608</name>
</gene>
<feature type="chain" id="PRO_5041246575" description="AAA+ ATPase domain-containing protein" evidence="1">
    <location>
        <begin position="29"/>
        <end position="434"/>
    </location>
</feature>
<feature type="signal peptide" evidence="1">
    <location>
        <begin position="1"/>
        <end position="28"/>
    </location>
</feature>
<dbReference type="Proteomes" id="UP001178507">
    <property type="component" value="Unassembled WGS sequence"/>
</dbReference>
<keyword evidence="1" id="KW-0732">Signal</keyword>
<comment type="caution">
    <text evidence="2">The sequence shown here is derived from an EMBL/GenBank/DDBJ whole genome shotgun (WGS) entry which is preliminary data.</text>
</comment>
<dbReference type="EMBL" id="CAUJNA010003844">
    <property type="protein sequence ID" value="CAJ1410880.1"/>
    <property type="molecule type" value="Genomic_DNA"/>
</dbReference>
<sequence>NISACSLSMAKRGSRLLALALPILVGRAFIAQVEIPRTTPSGHKHPSKTTRWASINLQECAENFDPFATTLGISLKDIGQGILEANKNRRVISKQTSLVDVNYAQAHAQRLAKILVENAKQTREARNIFLPYISLPLMAIVSASGEQCVIHTTLTGVTSIHAEPGVGKSVAVALAMLGWAKDNPRCISVLVRQDLARLKDFFNVKDISFVAPVAENIFPILSDAGVRLQLILDDIFDTELGEDGRMLMNLARAAHRYEQVIVVTQSEKIANEVAHLNGARTRLAPQQENVSVREYRWNEVQARQLLLNLNATEKVKNSSKPRKARWWGWWRELLRGFKKQTTEVESQVEKALQEAKTQFEGDEPLIWKTLESASVPDGGWKPTDIIEFLISGRKPVTAIAGSAASQPSAAVWVCQLGSPDAKPETVGSAFPRCK</sequence>
<name>A0AA36JSC3_9DINO</name>
<evidence type="ECO:0000313" key="2">
    <source>
        <dbReference type="EMBL" id="CAJ1410880.1"/>
    </source>
</evidence>
<proteinExistence type="predicted"/>